<feature type="region of interest" description="Disordered" evidence="1">
    <location>
        <begin position="27"/>
        <end position="53"/>
    </location>
</feature>
<accession>A0A0E9T5F1</accession>
<reference evidence="3" key="1">
    <citation type="submission" date="2014-11" db="EMBL/GenBank/DDBJ databases">
        <authorList>
            <person name="Amaro Gonzalez C."/>
        </authorList>
    </citation>
    <scope>NUCLEOTIDE SEQUENCE</scope>
</reference>
<dbReference type="AlphaFoldDB" id="A0A0E9T5F1"/>
<proteinExistence type="predicted"/>
<keyword evidence="2" id="KW-0732">Signal</keyword>
<evidence type="ECO:0000313" key="3">
    <source>
        <dbReference type="EMBL" id="JAH48220.1"/>
    </source>
</evidence>
<feature type="chain" id="PRO_5007401524" evidence="2">
    <location>
        <begin position="24"/>
        <end position="53"/>
    </location>
</feature>
<feature type="signal peptide" evidence="2">
    <location>
        <begin position="1"/>
        <end position="23"/>
    </location>
</feature>
<organism evidence="3">
    <name type="scientific">Anguilla anguilla</name>
    <name type="common">European freshwater eel</name>
    <name type="synonym">Muraena anguilla</name>
    <dbReference type="NCBI Taxonomy" id="7936"/>
    <lineage>
        <taxon>Eukaryota</taxon>
        <taxon>Metazoa</taxon>
        <taxon>Chordata</taxon>
        <taxon>Craniata</taxon>
        <taxon>Vertebrata</taxon>
        <taxon>Euteleostomi</taxon>
        <taxon>Actinopterygii</taxon>
        <taxon>Neopterygii</taxon>
        <taxon>Teleostei</taxon>
        <taxon>Anguilliformes</taxon>
        <taxon>Anguillidae</taxon>
        <taxon>Anguilla</taxon>
    </lineage>
</organism>
<evidence type="ECO:0000256" key="1">
    <source>
        <dbReference type="SAM" id="MobiDB-lite"/>
    </source>
</evidence>
<sequence length="53" mass="5676">MSRASVSTALHTTSLLTLSSICALKPTTSPGPQQRFDGLDSANKRNIPSYNIK</sequence>
<protein>
    <submittedName>
        <fullName evidence="3">Uncharacterized protein</fullName>
    </submittedName>
</protein>
<evidence type="ECO:0000256" key="2">
    <source>
        <dbReference type="SAM" id="SignalP"/>
    </source>
</evidence>
<reference evidence="3" key="2">
    <citation type="journal article" date="2015" name="Fish Shellfish Immunol.">
        <title>Early steps in the European eel (Anguilla anguilla)-Vibrio vulnificus interaction in the gills: Role of the RtxA13 toxin.</title>
        <authorList>
            <person name="Callol A."/>
            <person name="Pajuelo D."/>
            <person name="Ebbesson L."/>
            <person name="Teles M."/>
            <person name="MacKenzie S."/>
            <person name="Amaro C."/>
        </authorList>
    </citation>
    <scope>NUCLEOTIDE SEQUENCE</scope>
</reference>
<dbReference type="EMBL" id="GBXM01079324">
    <property type="protein sequence ID" value="JAH29253.1"/>
    <property type="molecule type" value="Transcribed_RNA"/>
</dbReference>
<dbReference type="EMBL" id="GBXM01060357">
    <property type="protein sequence ID" value="JAH48220.1"/>
    <property type="molecule type" value="Transcribed_RNA"/>
</dbReference>
<feature type="compositionally biased region" description="Polar residues" evidence="1">
    <location>
        <begin position="44"/>
        <end position="53"/>
    </location>
</feature>
<name>A0A0E9T5F1_ANGAN</name>